<keyword evidence="7" id="KW-0805">Transcription regulation</keyword>
<dbReference type="FunFam" id="3.30.160.60:FF:001156">
    <property type="entry name" value="Zinc finger protein 407"/>
    <property type="match status" value="1"/>
</dbReference>
<dbReference type="InterPro" id="IPR050331">
    <property type="entry name" value="Zinc_finger"/>
</dbReference>
<evidence type="ECO:0000256" key="3">
    <source>
        <dbReference type="ARBA" id="ARBA00022723"/>
    </source>
</evidence>
<feature type="domain" description="C2H2-type" evidence="13">
    <location>
        <begin position="569"/>
        <end position="596"/>
    </location>
</feature>
<evidence type="ECO:0000256" key="11">
    <source>
        <dbReference type="PROSITE-ProRule" id="PRU00042"/>
    </source>
</evidence>
<dbReference type="InterPro" id="IPR036236">
    <property type="entry name" value="Znf_C2H2_sf"/>
</dbReference>
<keyword evidence="3" id="KW-0479">Metal-binding</keyword>
<keyword evidence="8" id="KW-0238">DNA-binding</keyword>
<dbReference type="FunFam" id="3.30.160.60:FF:000475">
    <property type="entry name" value="zinc finger protein 32 isoform X1"/>
    <property type="match status" value="1"/>
</dbReference>
<dbReference type="Pfam" id="PF00096">
    <property type="entry name" value="zf-C2H2"/>
    <property type="match status" value="3"/>
</dbReference>
<dbReference type="FunFam" id="3.30.160.60:FF:000624">
    <property type="entry name" value="zinc finger protein 697"/>
    <property type="match status" value="1"/>
</dbReference>
<evidence type="ECO:0000256" key="7">
    <source>
        <dbReference type="ARBA" id="ARBA00023015"/>
    </source>
</evidence>
<name>A0AAV1P4L8_SCOSC</name>
<comment type="subcellular location">
    <subcellularLocation>
        <location evidence="1">Nucleus</location>
    </subcellularLocation>
</comment>
<feature type="domain" description="C2H2-type" evidence="13">
    <location>
        <begin position="653"/>
        <end position="677"/>
    </location>
</feature>
<evidence type="ECO:0000256" key="5">
    <source>
        <dbReference type="ARBA" id="ARBA00022771"/>
    </source>
</evidence>
<dbReference type="EMBL" id="CAWUFR010000096">
    <property type="protein sequence ID" value="CAK6966786.1"/>
    <property type="molecule type" value="Genomic_DNA"/>
</dbReference>
<feature type="domain" description="C2H2-type" evidence="13">
    <location>
        <begin position="345"/>
        <end position="372"/>
    </location>
</feature>
<dbReference type="AlphaFoldDB" id="A0AAV1P4L8"/>
<feature type="domain" description="C2H2-type" evidence="13">
    <location>
        <begin position="597"/>
        <end position="624"/>
    </location>
</feature>
<keyword evidence="15" id="KW-1185">Reference proteome</keyword>
<dbReference type="PROSITE" id="PS50157">
    <property type="entry name" value="ZINC_FINGER_C2H2_2"/>
    <property type="match status" value="6"/>
</dbReference>
<reference evidence="14 15" key="1">
    <citation type="submission" date="2024-01" db="EMBL/GenBank/DDBJ databases">
        <authorList>
            <person name="Alioto T."/>
            <person name="Alioto T."/>
            <person name="Gomez Garrido J."/>
        </authorList>
    </citation>
    <scope>NUCLEOTIDE SEQUENCE [LARGE SCALE GENOMIC DNA]</scope>
</reference>
<dbReference type="PANTHER" id="PTHR16515:SF49">
    <property type="entry name" value="GASTRULA ZINC FINGER PROTEIN XLCGF49.1-LIKE-RELATED"/>
    <property type="match status" value="1"/>
</dbReference>
<keyword evidence="5 11" id="KW-0863">Zinc-finger</keyword>
<feature type="compositionally biased region" description="Basic and acidic residues" evidence="12">
    <location>
        <begin position="303"/>
        <end position="312"/>
    </location>
</feature>
<dbReference type="Gene3D" id="3.30.160.60">
    <property type="entry name" value="Classic Zinc Finger"/>
    <property type="match status" value="6"/>
</dbReference>
<feature type="domain" description="C2H2-type" evidence="13">
    <location>
        <begin position="375"/>
        <end position="402"/>
    </location>
</feature>
<dbReference type="SMART" id="SM00355">
    <property type="entry name" value="ZnF_C2H2"/>
    <property type="match status" value="7"/>
</dbReference>
<dbReference type="Pfam" id="PF13894">
    <property type="entry name" value="zf-C2H2_4"/>
    <property type="match status" value="1"/>
</dbReference>
<evidence type="ECO:0000313" key="15">
    <source>
        <dbReference type="Proteomes" id="UP001314229"/>
    </source>
</evidence>
<evidence type="ECO:0000313" key="14">
    <source>
        <dbReference type="EMBL" id="CAK6966786.1"/>
    </source>
</evidence>
<dbReference type="Proteomes" id="UP001314229">
    <property type="component" value="Unassembled WGS sequence"/>
</dbReference>
<dbReference type="GO" id="GO:0003677">
    <property type="term" value="F:DNA binding"/>
    <property type="evidence" value="ECO:0007669"/>
    <property type="project" value="UniProtKB-KW"/>
</dbReference>
<evidence type="ECO:0000256" key="9">
    <source>
        <dbReference type="ARBA" id="ARBA00023163"/>
    </source>
</evidence>
<keyword evidence="10" id="KW-0539">Nucleus</keyword>
<evidence type="ECO:0000256" key="6">
    <source>
        <dbReference type="ARBA" id="ARBA00022833"/>
    </source>
</evidence>
<comment type="similarity">
    <text evidence="2">Belongs to the krueppel C2H2-type zinc-finger protein family.</text>
</comment>
<evidence type="ECO:0000259" key="13">
    <source>
        <dbReference type="PROSITE" id="PS50157"/>
    </source>
</evidence>
<evidence type="ECO:0000256" key="4">
    <source>
        <dbReference type="ARBA" id="ARBA00022737"/>
    </source>
</evidence>
<accession>A0AAV1P4L8</accession>
<keyword evidence="6" id="KW-0862">Zinc</keyword>
<dbReference type="InterPro" id="IPR013087">
    <property type="entry name" value="Znf_C2H2_type"/>
</dbReference>
<protein>
    <submittedName>
        <fullName evidence="14">Zinc finger protein ZFP2-like</fullName>
    </submittedName>
</protein>
<proteinExistence type="inferred from homology"/>
<sequence length="677" mass="76615">MESNTAKLKADAEARIQQVMEEEEVLHNEVYEKKRQYLLMEKDRNVNELLDLQIAALTPVAEAAKHFTKKYKSFATAIDTTRHERPVKNFYIDGDKSEFLNKAEPCLKESENLLVECTEGDHKDNSTSLECLREMKMASKDISQLLSGHGCSQVGSEHTESRGGAVQSSAVTSSLMSASHRWCRGDHIAMVKTAKMELLRALVGECLSAAAEEILKIVERTIVEYEEEMSCSKWVVDSHRRLLDAAKSHSEDSLQMSDTDVKSPHDQQSLPDSVDVNACWEEAGNSTTEPTEESSNTNHAHPHSPDSDHEILIDVDDDGYDDKDDEDVKQECELPLKILKANKPFKCPICLSAFSSKKTMVRHVKRHPEDTSLSYQCQFCERYFYHKSDFIIHTRVHKSSEDCDQSFDQRDSLIIHSQKHTEHKTQQCFTKTSELNAHPETQHSSATPYRKIEEDLKEAGGVKMFPLTIAPYDKSEFEQESLQPLCLYQIQTVADIDKHSSATVPAPHIKTEPAVADSGASDTASTDHQLLLCGATNQDEEAESILQSRASRKPAELVVQLEAGAQKPYKCPCCSKCFSLTKTLIRHVKIHTEDKAYRCQFCGRNFCQKSDLVNHTRIHTGERPYQCKHCHKSFVQKGNLVVHMRKHTGEKPYQCQECSCCFSQKSSLDSHMLTHRF</sequence>
<organism evidence="14 15">
    <name type="scientific">Scomber scombrus</name>
    <name type="common">Atlantic mackerel</name>
    <name type="synonym">Scomber vernalis</name>
    <dbReference type="NCBI Taxonomy" id="13677"/>
    <lineage>
        <taxon>Eukaryota</taxon>
        <taxon>Metazoa</taxon>
        <taxon>Chordata</taxon>
        <taxon>Craniata</taxon>
        <taxon>Vertebrata</taxon>
        <taxon>Euteleostomi</taxon>
        <taxon>Actinopterygii</taxon>
        <taxon>Neopterygii</taxon>
        <taxon>Teleostei</taxon>
        <taxon>Neoteleostei</taxon>
        <taxon>Acanthomorphata</taxon>
        <taxon>Pelagiaria</taxon>
        <taxon>Scombriformes</taxon>
        <taxon>Scombridae</taxon>
        <taxon>Scomber</taxon>
    </lineage>
</organism>
<dbReference type="GO" id="GO:0008270">
    <property type="term" value="F:zinc ion binding"/>
    <property type="evidence" value="ECO:0007669"/>
    <property type="project" value="UniProtKB-KW"/>
</dbReference>
<feature type="compositionally biased region" description="Low complexity" evidence="12">
    <location>
        <begin position="285"/>
        <end position="298"/>
    </location>
</feature>
<keyword evidence="9" id="KW-0804">Transcription</keyword>
<feature type="region of interest" description="Disordered" evidence="12">
    <location>
        <begin position="247"/>
        <end position="326"/>
    </location>
</feature>
<dbReference type="GO" id="GO:0010468">
    <property type="term" value="P:regulation of gene expression"/>
    <property type="evidence" value="ECO:0007669"/>
    <property type="project" value="TreeGrafter"/>
</dbReference>
<evidence type="ECO:0000256" key="2">
    <source>
        <dbReference type="ARBA" id="ARBA00006991"/>
    </source>
</evidence>
<evidence type="ECO:0000256" key="8">
    <source>
        <dbReference type="ARBA" id="ARBA00023125"/>
    </source>
</evidence>
<dbReference type="SUPFAM" id="SSF57667">
    <property type="entry name" value="beta-beta-alpha zinc fingers"/>
    <property type="match status" value="3"/>
</dbReference>
<evidence type="ECO:0000256" key="12">
    <source>
        <dbReference type="SAM" id="MobiDB-lite"/>
    </source>
</evidence>
<dbReference type="PROSITE" id="PS00028">
    <property type="entry name" value="ZINC_FINGER_C2H2_1"/>
    <property type="match status" value="6"/>
</dbReference>
<comment type="caution">
    <text evidence="14">The sequence shown here is derived from an EMBL/GenBank/DDBJ whole genome shotgun (WGS) entry which is preliminary data.</text>
</comment>
<evidence type="ECO:0000256" key="1">
    <source>
        <dbReference type="ARBA" id="ARBA00004123"/>
    </source>
</evidence>
<feature type="domain" description="C2H2-type" evidence="13">
    <location>
        <begin position="625"/>
        <end position="652"/>
    </location>
</feature>
<dbReference type="PANTHER" id="PTHR16515">
    <property type="entry name" value="PR DOMAIN ZINC FINGER PROTEIN"/>
    <property type="match status" value="1"/>
</dbReference>
<gene>
    <name evidence="14" type="ORF">FSCOSCO3_A030257</name>
</gene>
<dbReference type="FunFam" id="3.30.160.60:FF:000512">
    <property type="entry name" value="zinc finger protein 197 isoform X1"/>
    <property type="match status" value="1"/>
</dbReference>
<evidence type="ECO:0000256" key="10">
    <source>
        <dbReference type="ARBA" id="ARBA00023242"/>
    </source>
</evidence>
<dbReference type="GO" id="GO:0005634">
    <property type="term" value="C:nucleus"/>
    <property type="evidence" value="ECO:0007669"/>
    <property type="project" value="UniProtKB-SubCell"/>
</dbReference>
<feature type="compositionally biased region" description="Acidic residues" evidence="12">
    <location>
        <begin position="313"/>
        <end position="326"/>
    </location>
</feature>
<keyword evidence="4" id="KW-0677">Repeat</keyword>